<dbReference type="EMBL" id="KN450463">
    <property type="protein sequence ID" value="KHG29551.1"/>
    <property type="molecule type" value="Genomic_DNA"/>
</dbReference>
<organism evidence="2 4">
    <name type="scientific">Gossypium arboreum</name>
    <name type="common">Tree cotton</name>
    <name type="synonym">Gossypium nanking</name>
    <dbReference type="NCBI Taxonomy" id="29729"/>
    <lineage>
        <taxon>Eukaryota</taxon>
        <taxon>Viridiplantae</taxon>
        <taxon>Streptophyta</taxon>
        <taxon>Embryophyta</taxon>
        <taxon>Tracheophyta</taxon>
        <taxon>Spermatophyta</taxon>
        <taxon>Magnoliopsida</taxon>
        <taxon>eudicotyledons</taxon>
        <taxon>Gunneridae</taxon>
        <taxon>Pentapetalae</taxon>
        <taxon>rosids</taxon>
        <taxon>malvids</taxon>
        <taxon>Malvales</taxon>
        <taxon>Malvaceae</taxon>
        <taxon>Malvoideae</taxon>
        <taxon>Gossypium</taxon>
    </lineage>
</organism>
<gene>
    <name evidence="3" type="ORF">F383_15425</name>
    <name evidence="2" type="ORF">F383_32416</name>
</gene>
<evidence type="ECO:0000313" key="2">
    <source>
        <dbReference type="EMBL" id="KHG25470.1"/>
    </source>
</evidence>
<evidence type="ECO:0000256" key="1">
    <source>
        <dbReference type="SAM" id="Phobius"/>
    </source>
</evidence>
<reference evidence="4" key="2">
    <citation type="submission" date="2014-09" db="EMBL/GenBank/DDBJ databases">
        <authorList>
            <person name="Mudge J."/>
            <person name="Ramaraj T."/>
            <person name="Lindquist I.E."/>
            <person name="Bharti A.K."/>
            <person name="Sundararajan A."/>
            <person name="Cameron C.T."/>
            <person name="Woodward J.E."/>
            <person name="May G.D."/>
            <person name="Brubaker C."/>
            <person name="Broadhvest J."/>
            <person name="Wilkins T.A."/>
        </authorList>
    </citation>
    <scope>NUCLEOTIDE SEQUENCE</scope>
    <source>
        <strain evidence="4">cv. AKA8401</strain>
    </source>
</reference>
<keyword evidence="1" id="KW-0812">Transmembrane</keyword>
<dbReference type="Proteomes" id="UP000032142">
    <property type="component" value="Unassembled WGS sequence"/>
</dbReference>
<keyword evidence="1" id="KW-1133">Transmembrane helix</keyword>
<accession>A0A0B0PKB6</accession>
<dbReference type="EMBL" id="KN432589">
    <property type="protein sequence ID" value="KHG25470.1"/>
    <property type="molecule type" value="Genomic_DNA"/>
</dbReference>
<evidence type="ECO:0000313" key="4">
    <source>
        <dbReference type="Proteomes" id="UP000032142"/>
    </source>
</evidence>
<proteinExistence type="predicted"/>
<reference evidence="2" key="1">
    <citation type="submission" date="2014-09" db="EMBL/GenBank/DDBJ databases">
        <title>G. arboreum L. cv. AKA8401 A2 genome assembly version 1.0.</title>
        <authorList>
            <person name="Mudge J."/>
            <person name="Ramaraj T."/>
            <person name="Lindquist I.E."/>
            <person name="Bharti A.K."/>
            <person name="Sundararajan A."/>
            <person name="Cameron C.T."/>
            <person name="Woodward J.E."/>
            <person name="May G.D."/>
            <person name="Brubaker C."/>
            <person name="Broadhvest J."/>
            <person name="Wilkins T.A."/>
        </authorList>
    </citation>
    <scope>NUCLEOTIDE SEQUENCE</scope>
</reference>
<keyword evidence="4" id="KW-1185">Reference proteome</keyword>
<keyword evidence="1" id="KW-0472">Membrane</keyword>
<feature type="transmembrane region" description="Helical" evidence="1">
    <location>
        <begin position="12"/>
        <end position="34"/>
    </location>
</feature>
<sequence length="40" mass="4611">MVCPCEEVQAVLILYVGLFSLFLAYFSFLFTLLCSPKYKI</sequence>
<evidence type="ECO:0000313" key="3">
    <source>
        <dbReference type="EMBL" id="KHG29551.1"/>
    </source>
</evidence>
<name>A0A0B0PKB6_GOSAR</name>
<dbReference type="AlphaFoldDB" id="A0A0B0PKB6"/>
<protein>
    <submittedName>
        <fullName evidence="2">Uncharacterized protein</fullName>
    </submittedName>
</protein>